<dbReference type="PRINTS" id="PR00463">
    <property type="entry name" value="EP450I"/>
</dbReference>
<dbReference type="InterPro" id="IPR036396">
    <property type="entry name" value="Cyt_P450_sf"/>
</dbReference>
<evidence type="ECO:0000256" key="1">
    <source>
        <dbReference type="ARBA" id="ARBA00010617"/>
    </source>
</evidence>
<organism evidence="8 9">
    <name type="scientific">Neptunitalea lumnitzerae</name>
    <dbReference type="NCBI Taxonomy" id="2965509"/>
    <lineage>
        <taxon>Bacteria</taxon>
        <taxon>Pseudomonadati</taxon>
        <taxon>Bacteroidota</taxon>
        <taxon>Flavobacteriia</taxon>
        <taxon>Flavobacteriales</taxon>
        <taxon>Flavobacteriaceae</taxon>
        <taxon>Neptunitalea</taxon>
    </lineage>
</organism>
<evidence type="ECO:0000256" key="2">
    <source>
        <dbReference type="ARBA" id="ARBA00022617"/>
    </source>
</evidence>
<dbReference type="PANTHER" id="PTHR24291:SF50">
    <property type="entry name" value="BIFUNCTIONAL ALBAFLAVENONE MONOOXYGENASE_TERPENE SYNTHASE"/>
    <property type="match status" value="1"/>
</dbReference>
<dbReference type="EMBL" id="BRVO01000004">
    <property type="protein sequence ID" value="GLB50683.1"/>
    <property type="molecule type" value="Genomic_DNA"/>
</dbReference>
<sequence>MMSLQKEIPTVSTFRFLRNAAQILKNPLPFHQANFKRLGDTFRLKIGNKTSLLFSRDAGLTRYVLQKNQKNFYKSSIQTDDLAKYVGYGLLTTNGEHWRKQRKLIQPAFHKKHLVRLLETVQKAIVAEIDKITVENPIDIFPILNDLAFQTVVKALFSGAANSDDINNLQEITETAQKMLVSELRQPYKAWWFKLTGKIERNVAYAHQARTILKQIVAERRDEGKRYGDLLDMLLEATYEDGGVMEEEQLIDEILILFIAGHETTSNALTFFCELMARNQGVQEKLAKEVQENASLDLMSSIQQGTYANAVINEVMRLYPPVYFIDRVCLEDDVYNDIRIPAGANILMSVYEIHRSAAFWEDPLMFKPERFEDATVLSNGAYYPFGAGPRKCIGNNFAMFEMVLAVTELLKRFKIEAKGTPIEILPLITLKPKNAILHFKTR</sequence>
<keyword evidence="9" id="KW-1185">Reference proteome</keyword>
<gene>
    <name evidence="8" type="ORF">Y10_30510</name>
</gene>
<keyword evidence="5 7" id="KW-0408">Iron</keyword>
<name>A0ABQ5MMP5_9FLAO</name>
<keyword evidence="2 7" id="KW-0349">Heme</keyword>
<evidence type="ECO:0000313" key="9">
    <source>
        <dbReference type="Proteomes" id="UP001143543"/>
    </source>
</evidence>
<dbReference type="InterPro" id="IPR017972">
    <property type="entry name" value="Cyt_P450_CS"/>
</dbReference>
<dbReference type="PRINTS" id="PR00385">
    <property type="entry name" value="P450"/>
</dbReference>
<evidence type="ECO:0000256" key="7">
    <source>
        <dbReference type="RuleBase" id="RU000461"/>
    </source>
</evidence>
<evidence type="ECO:0000313" key="8">
    <source>
        <dbReference type="EMBL" id="GLB50683.1"/>
    </source>
</evidence>
<evidence type="ECO:0000256" key="4">
    <source>
        <dbReference type="ARBA" id="ARBA00023002"/>
    </source>
</evidence>
<accession>A0ABQ5MMP5</accession>
<keyword evidence="3 7" id="KW-0479">Metal-binding</keyword>
<protein>
    <submittedName>
        <fullName evidence="8">Cytochrome P450</fullName>
    </submittedName>
</protein>
<evidence type="ECO:0000256" key="6">
    <source>
        <dbReference type="ARBA" id="ARBA00023033"/>
    </source>
</evidence>
<evidence type="ECO:0000256" key="3">
    <source>
        <dbReference type="ARBA" id="ARBA00022723"/>
    </source>
</evidence>
<evidence type="ECO:0000256" key="5">
    <source>
        <dbReference type="ARBA" id="ARBA00023004"/>
    </source>
</evidence>
<comment type="caution">
    <text evidence="8">The sequence shown here is derived from an EMBL/GenBank/DDBJ whole genome shotgun (WGS) entry which is preliminary data.</text>
</comment>
<dbReference type="InterPro" id="IPR050196">
    <property type="entry name" value="Cytochrome_P450_Monoox"/>
</dbReference>
<dbReference type="PANTHER" id="PTHR24291">
    <property type="entry name" value="CYTOCHROME P450 FAMILY 4"/>
    <property type="match status" value="1"/>
</dbReference>
<comment type="similarity">
    <text evidence="1 7">Belongs to the cytochrome P450 family.</text>
</comment>
<dbReference type="InterPro" id="IPR001128">
    <property type="entry name" value="Cyt_P450"/>
</dbReference>
<dbReference type="PROSITE" id="PS00086">
    <property type="entry name" value="CYTOCHROME_P450"/>
    <property type="match status" value="1"/>
</dbReference>
<proteinExistence type="inferred from homology"/>
<keyword evidence="4 7" id="KW-0560">Oxidoreductase</keyword>
<dbReference type="Pfam" id="PF00067">
    <property type="entry name" value="p450"/>
    <property type="match status" value="1"/>
</dbReference>
<dbReference type="Gene3D" id="1.10.630.10">
    <property type="entry name" value="Cytochrome P450"/>
    <property type="match status" value="1"/>
</dbReference>
<dbReference type="Proteomes" id="UP001143543">
    <property type="component" value="Unassembled WGS sequence"/>
</dbReference>
<dbReference type="SUPFAM" id="SSF48264">
    <property type="entry name" value="Cytochrome P450"/>
    <property type="match status" value="1"/>
</dbReference>
<reference evidence="8" key="1">
    <citation type="submission" date="2022-07" db="EMBL/GenBank/DDBJ databases">
        <title>Taxonomy of Novel Oxalotrophic and Methylotrophic Bacteria.</title>
        <authorList>
            <person name="Sahin N."/>
            <person name="Tani A."/>
        </authorList>
    </citation>
    <scope>NUCLEOTIDE SEQUENCE</scope>
    <source>
        <strain evidence="8">Y10</strain>
    </source>
</reference>
<keyword evidence="6 7" id="KW-0503">Monooxygenase</keyword>
<dbReference type="InterPro" id="IPR002401">
    <property type="entry name" value="Cyt_P450_E_grp-I"/>
</dbReference>